<feature type="compositionally biased region" description="Basic and acidic residues" evidence="1">
    <location>
        <begin position="15"/>
        <end position="34"/>
    </location>
</feature>
<evidence type="ECO:0000256" key="1">
    <source>
        <dbReference type="SAM" id="MobiDB-lite"/>
    </source>
</evidence>
<organism evidence="2 3">
    <name type="scientific">Lasiosphaeria ovina</name>
    <dbReference type="NCBI Taxonomy" id="92902"/>
    <lineage>
        <taxon>Eukaryota</taxon>
        <taxon>Fungi</taxon>
        <taxon>Dikarya</taxon>
        <taxon>Ascomycota</taxon>
        <taxon>Pezizomycotina</taxon>
        <taxon>Sordariomycetes</taxon>
        <taxon>Sordariomycetidae</taxon>
        <taxon>Sordariales</taxon>
        <taxon>Lasiosphaeriaceae</taxon>
        <taxon>Lasiosphaeria</taxon>
    </lineage>
</organism>
<sequence>MAPSSSTRGVKRRRPNIDSDTRDDDTPIKSDPRVMAEPGSEGEGIPQDVNPARGQLALRVANGSDIAGRPDGAASQGPGPAGNGNLYTIIVGDEERTFPQSKFFESVWGDALDSPCFCCGLEFTLRPGDIPDHESPPGGRRILRSISLATSMTRVIQQDDDIRHPRHPVSTFRVVNRHFDCAGEADVVYLHISLNWHDSVASAKDLGSGEPVDSEPARLLHQTVADTLNALQAYDPGTRKVEIMHDYLSTPFWHPHLNRFCDKWFQSMKAPASTIPVWLAFHWHDVSSASLVGLYEDTSPQRFIKHLSKILESSWFRSLPARFDYCQTSRVLVISKDPVVFHASSLFKGLHDKTRSYLYGPPTSSPSSMPGKSKYTSIYQLSNRLIFNLQSWGTLPSHCLSIHAALHLIGYESGWERAEHIRALYDLMGLGAKLPNDRFLQVYRLAIWALEMGDPSPLLMIPMGATEPDPRAPWLRAYSELTWDLGLCQSLSRAPSIIRDGNLKARVEFVGTIMDWELFDVSENTTSDEIFCQAVSNILLLSSNLTAFFGAIDRIFPGYGNINPFNLDVDEWQKRRERAVSVLLKAWSDSGTQFSFNDPAQPYNDKQLDIAKSLVRAMELHQHGMMKYARLLYSFDEIRTRFKTYGRAMDGLAQIRCLQGHRDVFRLTCWETPKTKVAKVYRLPGRVYAHTVQAGLGIVVCEGRIIGRMTSGTFPPTCMGSCKTTTVLDLGSVILDEQV</sequence>
<protein>
    <submittedName>
        <fullName evidence="2">Uncharacterized protein</fullName>
    </submittedName>
</protein>
<evidence type="ECO:0000313" key="3">
    <source>
        <dbReference type="Proteomes" id="UP001287356"/>
    </source>
</evidence>
<proteinExistence type="predicted"/>
<reference evidence="2" key="1">
    <citation type="journal article" date="2023" name="Mol. Phylogenet. Evol.">
        <title>Genome-scale phylogeny and comparative genomics of the fungal order Sordariales.</title>
        <authorList>
            <person name="Hensen N."/>
            <person name="Bonometti L."/>
            <person name="Westerberg I."/>
            <person name="Brannstrom I.O."/>
            <person name="Guillou S."/>
            <person name="Cros-Aarteil S."/>
            <person name="Calhoun S."/>
            <person name="Haridas S."/>
            <person name="Kuo A."/>
            <person name="Mondo S."/>
            <person name="Pangilinan J."/>
            <person name="Riley R."/>
            <person name="LaButti K."/>
            <person name="Andreopoulos B."/>
            <person name="Lipzen A."/>
            <person name="Chen C."/>
            <person name="Yan M."/>
            <person name="Daum C."/>
            <person name="Ng V."/>
            <person name="Clum A."/>
            <person name="Steindorff A."/>
            <person name="Ohm R.A."/>
            <person name="Martin F."/>
            <person name="Silar P."/>
            <person name="Natvig D.O."/>
            <person name="Lalanne C."/>
            <person name="Gautier V."/>
            <person name="Ament-Velasquez S.L."/>
            <person name="Kruys A."/>
            <person name="Hutchinson M.I."/>
            <person name="Powell A.J."/>
            <person name="Barry K."/>
            <person name="Miller A.N."/>
            <person name="Grigoriev I.V."/>
            <person name="Debuchy R."/>
            <person name="Gladieux P."/>
            <person name="Hiltunen Thoren M."/>
            <person name="Johannesson H."/>
        </authorList>
    </citation>
    <scope>NUCLEOTIDE SEQUENCE</scope>
    <source>
        <strain evidence="2">CBS 958.72</strain>
    </source>
</reference>
<gene>
    <name evidence="2" type="ORF">B0T24DRAFT_643045</name>
</gene>
<evidence type="ECO:0000313" key="2">
    <source>
        <dbReference type="EMBL" id="KAK3360912.1"/>
    </source>
</evidence>
<feature type="region of interest" description="Disordered" evidence="1">
    <location>
        <begin position="64"/>
        <end position="86"/>
    </location>
</feature>
<dbReference type="Proteomes" id="UP001287356">
    <property type="component" value="Unassembled WGS sequence"/>
</dbReference>
<dbReference type="EMBL" id="JAULSN010000013">
    <property type="protein sequence ID" value="KAK3360912.1"/>
    <property type="molecule type" value="Genomic_DNA"/>
</dbReference>
<keyword evidence="3" id="KW-1185">Reference proteome</keyword>
<name>A0AAE0JSX8_9PEZI</name>
<accession>A0AAE0JSX8</accession>
<reference evidence="2" key="2">
    <citation type="submission" date="2023-06" db="EMBL/GenBank/DDBJ databases">
        <authorList>
            <consortium name="Lawrence Berkeley National Laboratory"/>
            <person name="Haridas S."/>
            <person name="Hensen N."/>
            <person name="Bonometti L."/>
            <person name="Westerberg I."/>
            <person name="Brannstrom I.O."/>
            <person name="Guillou S."/>
            <person name="Cros-Aarteil S."/>
            <person name="Calhoun S."/>
            <person name="Kuo A."/>
            <person name="Mondo S."/>
            <person name="Pangilinan J."/>
            <person name="Riley R."/>
            <person name="Labutti K."/>
            <person name="Andreopoulos B."/>
            <person name="Lipzen A."/>
            <person name="Chen C."/>
            <person name="Yanf M."/>
            <person name="Daum C."/>
            <person name="Ng V."/>
            <person name="Clum A."/>
            <person name="Steindorff A."/>
            <person name="Ohm R."/>
            <person name="Martin F."/>
            <person name="Silar P."/>
            <person name="Natvig D."/>
            <person name="Lalanne C."/>
            <person name="Gautier V."/>
            <person name="Ament-Velasquez S.L."/>
            <person name="Kruys A."/>
            <person name="Hutchinson M.I."/>
            <person name="Powell A.J."/>
            <person name="Barry K."/>
            <person name="Miller A.N."/>
            <person name="Grigoriev I.V."/>
            <person name="Debuchy R."/>
            <person name="Gladieux P."/>
            <person name="Thoren M.H."/>
            <person name="Johannesson H."/>
        </authorList>
    </citation>
    <scope>NUCLEOTIDE SEQUENCE</scope>
    <source>
        <strain evidence="2">CBS 958.72</strain>
    </source>
</reference>
<feature type="region of interest" description="Disordered" evidence="1">
    <location>
        <begin position="1"/>
        <end position="49"/>
    </location>
</feature>
<dbReference type="AlphaFoldDB" id="A0AAE0JSX8"/>
<comment type="caution">
    <text evidence="2">The sequence shown here is derived from an EMBL/GenBank/DDBJ whole genome shotgun (WGS) entry which is preliminary data.</text>
</comment>